<feature type="signal peptide" evidence="2">
    <location>
        <begin position="1"/>
        <end position="33"/>
    </location>
</feature>
<sequence length="244" mass="27794">MKILERKVKRMKKKLILLAVFGVLVFMSFGASAATLRTFYKDYDPSVVSKEQYLAKLEKSREMRATREEILHSARFAFRRDFATWAEYREFIRGEEVTIESCTFKDTLVDYLVLRPRGIGQQRRDHKKEELCLRHHGGDRISLLYGQGIMDPRREYPAPPPAPTVPEEKKEETKEKPPEKPLKIGGPVRTAEKKRECVWVVESSPSPPISVGVLGGVSLRGTGIIAGSSMSIGASHRQEYQRCN</sequence>
<accession>A0A1F5WNE9</accession>
<proteinExistence type="predicted"/>
<comment type="caution">
    <text evidence="3">The sequence shown here is derived from an EMBL/GenBank/DDBJ whole genome shotgun (WGS) entry which is preliminary data.</text>
</comment>
<keyword evidence="2" id="KW-0732">Signal</keyword>
<dbReference type="EMBL" id="MFHT01000031">
    <property type="protein sequence ID" value="OGF77176.1"/>
    <property type="molecule type" value="Genomic_DNA"/>
</dbReference>
<evidence type="ECO:0000256" key="1">
    <source>
        <dbReference type="SAM" id="MobiDB-lite"/>
    </source>
</evidence>
<protein>
    <submittedName>
        <fullName evidence="3">Uncharacterized protein</fullName>
    </submittedName>
</protein>
<evidence type="ECO:0000313" key="3">
    <source>
        <dbReference type="EMBL" id="OGF77176.1"/>
    </source>
</evidence>
<feature type="chain" id="PRO_5009522175" evidence="2">
    <location>
        <begin position="34"/>
        <end position="244"/>
    </location>
</feature>
<organism evidence="3 4">
    <name type="scientific">Candidatus Giovannonibacteria bacterium RIFCSPHIGHO2_12_FULL_43_15</name>
    <dbReference type="NCBI Taxonomy" id="1798341"/>
    <lineage>
        <taxon>Bacteria</taxon>
        <taxon>Candidatus Giovannoniibacteriota</taxon>
    </lineage>
</organism>
<evidence type="ECO:0000256" key="2">
    <source>
        <dbReference type="SAM" id="SignalP"/>
    </source>
</evidence>
<feature type="region of interest" description="Disordered" evidence="1">
    <location>
        <begin position="152"/>
        <end position="186"/>
    </location>
</feature>
<reference evidence="3 4" key="1">
    <citation type="journal article" date="2016" name="Nat. Commun.">
        <title>Thousands of microbial genomes shed light on interconnected biogeochemical processes in an aquifer system.</title>
        <authorList>
            <person name="Anantharaman K."/>
            <person name="Brown C.T."/>
            <person name="Hug L.A."/>
            <person name="Sharon I."/>
            <person name="Castelle C.J."/>
            <person name="Probst A.J."/>
            <person name="Thomas B.C."/>
            <person name="Singh A."/>
            <person name="Wilkins M.J."/>
            <person name="Karaoz U."/>
            <person name="Brodie E.L."/>
            <person name="Williams K.H."/>
            <person name="Hubbard S.S."/>
            <person name="Banfield J.F."/>
        </authorList>
    </citation>
    <scope>NUCLEOTIDE SEQUENCE [LARGE SCALE GENOMIC DNA]</scope>
</reference>
<feature type="compositionally biased region" description="Basic and acidic residues" evidence="1">
    <location>
        <begin position="166"/>
        <end position="182"/>
    </location>
</feature>
<gene>
    <name evidence="3" type="ORF">A3F23_01365</name>
</gene>
<evidence type="ECO:0000313" key="4">
    <source>
        <dbReference type="Proteomes" id="UP000177723"/>
    </source>
</evidence>
<dbReference type="Proteomes" id="UP000177723">
    <property type="component" value="Unassembled WGS sequence"/>
</dbReference>
<name>A0A1F5WNE9_9BACT</name>
<dbReference type="AlphaFoldDB" id="A0A1F5WNE9"/>